<accession>A0A0A9DIC4</accession>
<sequence>MTRKVAPTINPSSDAALISFSSSPFFFGWLCFRGGPNGEKGSLGCPAPQRLLTGASHVAAPGSPPTPATATELHARRRALPPQLLLRIVRWQSEPVPRSQLHFSY</sequence>
<organism evidence="1">
    <name type="scientific">Arundo donax</name>
    <name type="common">Giant reed</name>
    <name type="synonym">Donax arundinaceus</name>
    <dbReference type="NCBI Taxonomy" id="35708"/>
    <lineage>
        <taxon>Eukaryota</taxon>
        <taxon>Viridiplantae</taxon>
        <taxon>Streptophyta</taxon>
        <taxon>Embryophyta</taxon>
        <taxon>Tracheophyta</taxon>
        <taxon>Spermatophyta</taxon>
        <taxon>Magnoliopsida</taxon>
        <taxon>Liliopsida</taxon>
        <taxon>Poales</taxon>
        <taxon>Poaceae</taxon>
        <taxon>PACMAD clade</taxon>
        <taxon>Arundinoideae</taxon>
        <taxon>Arundineae</taxon>
        <taxon>Arundo</taxon>
    </lineage>
</organism>
<reference evidence="1" key="1">
    <citation type="submission" date="2014-09" db="EMBL/GenBank/DDBJ databases">
        <authorList>
            <person name="Magalhaes I.L.F."/>
            <person name="Oliveira U."/>
            <person name="Santos F.R."/>
            <person name="Vidigal T.H.D.A."/>
            <person name="Brescovit A.D."/>
            <person name="Santos A.J."/>
        </authorList>
    </citation>
    <scope>NUCLEOTIDE SEQUENCE</scope>
    <source>
        <tissue evidence="1">Shoot tissue taken approximately 20 cm above the soil surface</tissue>
    </source>
</reference>
<protein>
    <submittedName>
        <fullName evidence="1">Uncharacterized protein</fullName>
    </submittedName>
</protein>
<dbReference type="EMBL" id="GBRH01211472">
    <property type="protein sequence ID" value="JAD86423.1"/>
    <property type="molecule type" value="Transcribed_RNA"/>
</dbReference>
<proteinExistence type="predicted"/>
<name>A0A0A9DIC4_ARUDO</name>
<reference evidence="1" key="2">
    <citation type="journal article" date="2015" name="Data Brief">
        <title>Shoot transcriptome of the giant reed, Arundo donax.</title>
        <authorList>
            <person name="Barrero R.A."/>
            <person name="Guerrero F.D."/>
            <person name="Moolhuijzen P."/>
            <person name="Goolsby J.A."/>
            <person name="Tidwell J."/>
            <person name="Bellgard S.E."/>
            <person name="Bellgard M.I."/>
        </authorList>
    </citation>
    <scope>NUCLEOTIDE SEQUENCE</scope>
    <source>
        <tissue evidence="1">Shoot tissue taken approximately 20 cm above the soil surface</tissue>
    </source>
</reference>
<evidence type="ECO:0000313" key="1">
    <source>
        <dbReference type="EMBL" id="JAD86423.1"/>
    </source>
</evidence>
<dbReference type="AlphaFoldDB" id="A0A0A9DIC4"/>